<dbReference type="InParanoid" id="A0A194RAC8"/>
<keyword evidence="1" id="KW-0812">Transmembrane</keyword>
<sequence length="127" mass="14204">MATPGSKKSSKDWDKVSVNSAVQWCCYVLLLALCGYSLYRQHGLERRLHLLEQQHGGLRRLVAALQPPALRRRRDLTDCICPQDRDRAHKSAFIQFSTAIIEVAVDVGVSACEGKAVDLGRILKMNL</sequence>
<organism evidence="2 3">
    <name type="scientific">Papilio machaon</name>
    <name type="common">Old World swallowtail butterfly</name>
    <dbReference type="NCBI Taxonomy" id="76193"/>
    <lineage>
        <taxon>Eukaryota</taxon>
        <taxon>Metazoa</taxon>
        <taxon>Ecdysozoa</taxon>
        <taxon>Arthropoda</taxon>
        <taxon>Hexapoda</taxon>
        <taxon>Insecta</taxon>
        <taxon>Pterygota</taxon>
        <taxon>Neoptera</taxon>
        <taxon>Endopterygota</taxon>
        <taxon>Lepidoptera</taxon>
        <taxon>Glossata</taxon>
        <taxon>Ditrysia</taxon>
        <taxon>Papilionoidea</taxon>
        <taxon>Papilionidae</taxon>
        <taxon>Papilioninae</taxon>
        <taxon>Papilio</taxon>
    </lineage>
</organism>
<dbReference type="Proteomes" id="UP000053240">
    <property type="component" value="Unassembled WGS sequence"/>
</dbReference>
<keyword evidence="1" id="KW-0472">Membrane</keyword>
<evidence type="ECO:0000313" key="2">
    <source>
        <dbReference type="EMBL" id="KPJ14230.1"/>
    </source>
</evidence>
<protein>
    <submittedName>
        <fullName evidence="2">Uncharacterized protein</fullName>
    </submittedName>
</protein>
<feature type="transmembrane region" description="Helical" evidence="1">
    <location>
        <begin position="20"/>
        <end position="39"/>
    </location>
</feature>
<dbReference type="AlphaFoldDB" id="A0A194RAC8"/>
<keyword evidence="3" id="KW-1185">Reference proteome</keyword>
<gene>
    <name evidence="2" type="ORF">RR48_06980</name>
</gene>
<evidence type="ECO:0000313" key="3">
    <source>
        <dbReference type="Proteomes" id="UP000053240"/>
    </source>
</evidence>
<proteinExistence type="predicted"/>
<accession>A0A194RAC8</accession>
<reference evidence="2 3" key="1">
    <citation type="journal article" date="2015" name="Nat. Commun.">
        <title>Outbred genome sequencing and CRISPR/Cas9 gene editing in butterflies.</title>
        <authorList>
            <person name="Li X."/>
            <person name="Fan D."/>
            <person name="Zhang W."/>
            <person name="Liu G."/>
            <person name="Zhang L."/>
            <person name="Zhao L."/>
            <person name="Fang X."/>
            <person name="Chen L."/>
            <person name="Dong Y."/>
            <person name="Chen Y."/>
            <person name="Ding Y."/>
            <person name="Zhao R."/>
            <person name="Feng M."/>
            <person name="Zhu Y."/>
            <person name="Feng Y."/>
            <person name="Jiang X."/>
            <person name="Zhu D."/>
            <person name="Xiang H."/>
            <person name="Feng X."/>
            <person name="Li S."/>
            <person name="Wang J."/>
            <person name="Zhang G."/>
            <person name="Kronforst M.R."/>
            <person name="Wang W."/>
        </authorList>
    </citation>
    <scope>NUCLEOTIDE SEQUENCE [LARGE SCALE GENOMIC DNA]</scope>
    <source>
        <strain evidence="2">Ya'a_city_454_Pm</strain>
        <tissue evidence="2">Whole body</tissue>
    </source>
</reference>
<keyword evidence="1" id="KW-1133">Transmembrane helix</keyword>
<evidence type="ECO:0000256" key="1">
    <source>
        <dbReference type="SAM" id="Phobius"/>
    </source>
</evidence>
<dbReference type="EMBL" id="KQ460500">
    <property type="protein sequence ID" value="KPJ14230.1"/>
    <property type="molecule type" value="Genomic_DNA"/>
</dbReference>
<name>A0A194RAC8_PAPMA</name>